<evidence type="ECO:0000313" key="4">
    <source>
        <dbReference type="Proteomes" id="UP001500449"/>
    </source>
</evidence>
<accession>A0ABN2N0X3</accession>
<dbReference type="EMBL" id="BAAAQK010000005">
    <property type="protein sequence ID" value="GAA1844984.1"/>
    <property type="molecule type" value="Genomic_DNA"/>
</dbReference>
<dbReference type="PANTHER" id="PTHR42760:SF115">
    <property type="entry name" value="3-OXOACYL-[ACYL-CARRIER-PROTEIN] REDUCTASE FABG"/>
    <property type="match status" value="1"/>
</dbReference>
<dbReference type="PANTHER" id="PTHR42760">
    <property type="entry name" value="SHORT-CHAIN DEHYDROGENASES/REDUCTASES FAMILY MEMBER"/>
    <property type="match status" value="1"/>
</dbReference>
<evidence type="ECO:0000256" key="2">
    <source>
        <dbReference type="ARBA" id="ARBA00023002"/>
    </source>
</evidence>
<gene>
    <name evidence="3" type="ORF">GCM10009836_25610</name>
</gene>
<name>A0ABN2N0X3_9PSEU</name>
<dbReference type="Gene3D" id="3.40.50.720">
    <property type="entry name" value="NAD(P)-binding Rossmann-like Domain"/>
    <property type="match status" value="1"/>
</dbReference>
<dbReference type="Proteomes" id="UP001500449">
    <property type="component" value="Unassembled WGS sequence"/>
</dbReference>
<evidence type="ECO:0000256" key="1">
    <source>
        <dbReference type="ARBA" id="ARBA00006484"/>
    </source>
</evidence>
<dbReference type="InterPro" id="IPR002347">
    <property type="entry name" value="SDR_fam"/>
</dbReference>
<dbReference type="PRINTS" id="PR00081">
    <property type="entry name" value="GDHRDH"/>
</dbReference>
<keyword evidence="4" id="KW-1185">Reference proteome</keyword>
<dbReference type="InterPro" id="IPR036291">
    <property type="entry name" value="NAD(P)-bd_dom_sf"/>
</dbReference>
<comment type="similarity">
    <text evidence="1">Belongs to the short-chain dehydrogenases/reductases (SDR) family.</text>
</comment>
<dbReference type="Pfam" id="PF13561">
    <property type="entry name" value="adh_short_C2"/>
    <property type="match status" value="1"/>
</dbReference>
<protein>
    <submittedName>
        <fullName evidence="3">SDR family oxidoreductase</fullName>
    </submittedName>
</protein>
<organism evidence="3 4">
    <name type="scientific">Pseudonocardia ailaonensis</name>
    <dbReference type="NCBI Taxonomy" id="367279"/>
    <lineage>
        <taxon>Bacteria</taxon>
        <taxon>Bacillati</taxon>
        <taxon>Actinomycetota</taxon>
        <taxon>Actinomycetes</taxon>
        <taxon>Pseudonocardiales</taxon>
        <taxon>Pseudonocardiaceae</taxon>
        <taxon>Pseudonocardia</taxon>
    </lineage>
</organism>
<dbReference type="RefSeq" id="WP_344415821.1">
    <property type="nucleotide sequence ID" value="NZ_BAAAQK010000005.1"/>
</dbReference>
<keyword evidence="2" id="KW-0560">Oxidoreductase</keyword>
<sequence length="264" mass="27300">MAAAEPTLADMMDLSGRVALLAGGHGPLAAPIAAALAELGCSIVLAARRTGPCEELADSLVTRLGATVDVRQLDVSDEAQVDGLVAGVVSRHGSLDVVVNNAATFWAAPPEDVPLERGWQRVVDVNLTGTFLVCRAAGRVMLAAGRGSIINMASSVAFISFLPEVGSTLSYTVSKGAVVTLTRDLASQWAGRGVRVNAVAPGSMDSGLMESVPDERKQRMVDQIPAGRLGRPHELKGAVAFLASDLSSYVTGSVVRVDGGQTLL</sequence>
<evidence type="ECO:0000313" key="3">
    <source>
        <dbReference type="EMBL" id="GAA1844984.1"/>
    </source>
</evidence>
<proteinExistence type="inferred from homology"/>
<comment type="caution">
    <text evidence="3">The sequence shown here is derived from an EMBL/GenBank/DDBJ whole genome shotgun (WGS) entry which is preliminary data.</text>
</comment>
<dbReference type="SUPFAM" id="SSF51735">
    <property type="entry name" value="NAD(P)-binding Rossmann-fold domains"/>
    <property type="match status" value="1"/>
</dbReference>
<dbReference type="PRINTS" id="PR00080">
    <property type="entry name" value="SDRFAMILY"/>
</dbReference>
<reference evidence="3 4" key="1">
    <citation type="journal article" date="2019" name="Int. J. Syst. Evol. Microbiol.">
        <title>The Global Catalogue of Microorganisms (GCM) 10K type strain sequencing project: providing services to taxonomists for standard genome sequencing and annotation.</title>
        <authorList>
            <consortium name="The Broad Institute Genomics Platform"/>
            <consortium name="The Broad Institute Genome Sequencing Center for Infectious Disease"/>
            <person name="Wu L."/>
            <person name="Ma J."/>
        </authorList>
    </citation>
    <scope>NUCLEOTIDE SEQUENCE [LARGE SCALE GENOMIC DNA]</scope>
    <source>
        <strain evidence="3 4">JCM 16009</strain>
    </source>
</reference>